<evidence type="ECO:0000256" key="4">
    <source>
        <dbReference type="SAM" id="MobiDB-lite"/>
    </source>
</evidence>
<keyword evidence="2" id="KW-0813">Transport</keyword>
<dbReference type="Proteomes" id="UP001519343">
    <property type="component" value="Unassembled WGS sequence"/>
</dbReference>
<keyword evidence="6" id="KW-0675">Receptor</keyword>
<dbReference type="InterPro" id="IPR038404">
    <property type="entry name" value="TRAP_DctP_sf"/>
</dbReference>
<keyword evidence="3 5" id="KW-0732">Signal</keyword>
<evidence type="ECO:0000313" key="6">
    <source>
        <dbReference type="EMBL" id="MBP1933350.1"/>
    </source>
</evidence>
<sequence>MRKLLSFSAIVLSAAFLTTGCGSSQEATTEQPKEQPQSQQQAPQQPEKAAGSQEKIEFGFGHVMPMDHPEHLAAQKFAEILDQKTSGRIKVNVYPAAQMGGSRELMTSVMNGSIEMVSTSTFGTVDQQQLTLSLPYLFKDFDHVSKFVESDISNQLLSRLDSQGVHGMGYWMVGFRNVGNSKHPIKTPEDMKGLLLRVYEDEMLKDTIAALGANATVMPVTEVYTALQTGTIDGEENPYAITYTQKFFEGYKYKTETRHLNNFEVVAANLNWWNSLAKEDQELINGAYKEATVYYNQLQKEADEKYKQSLLDAGMEITEITDYEPWIKAVQPVYDKWEKTLGADLIKSIKELGW</sequence>
<dbReference type="PROSITE" id="PS51257">
    <property type="entry name" value="PROKAR_LIPOPROTEIN"/>
    <property type="match status" value="1"/>
</dbReference>
<name>A0ABS4GST8_9BACL</name>
<dbReference type="CDD" id="cd13603">
    <property type="entry name" value="PBP2_TRAP_Siap_TeaA_like"/>
    <property type="match status" value="1"/>
</dbReference>
<protein>
    <submittedName>
        <fullName evidence="6">Tripartite ATP-independent transporter DctP family solute receptor</fullName>
    </submittedName>
</protein>
<dbReference type="EMBL" id="JAGGKT010000010">
    <property type="protein sequence ID" value="MBP1933350.1"/>
    <property type="molecule type" value="Genomic_DNA"/>
</dbReference>
<keyword evidence="7" id="KW-1185">Reference proteome</keyword>
<proteinExistence type="inferred from homology"/>
<dbReference type="PANTHER" id="PTHR33376:SF7">
    <property type="entry name" value="C4-DICARBOXYLATE-BINDING PROTEIN DCTB"/>
    <property type="match status" value="1"/>
</dbReference>
<evidence type="ECO:0000313" key="7">
    <source>
        <dbReference type="Proteomes" id="UP001519343"/>
    </source>
</evidence>
<accession>A0ABS4GST8</accession>
<evidence type="ECO:0000256" key="3">
    <source>
        <dbReference type="ARBA" id="ARBA00022729"/>
    </source>
</evidence>
<reference evidence="6 7" key="1">
    <citation type="submission" date="2021-03" db="EMBL/GenBank/DDBJ databases">
        <title>Genomic Encyclopedia of Type Strains, Phase IV (KMG-IV): sequencing the most valuable type-strain genomes for metagenomic binning, comparative biology and taxonomic classification.</title>
        <authorList>
            <person name="Goeker M."/>
        </authorList>
    </citation>
    <scope>NUCLEOTIDE SEQUENCE [LARGE SCALE GENOMIC DNA]</scope>
    <source>
        <strain evidence="6 7">DSM 24738</strain>
    </source>
</reference>
<dbReference type="NCBIfam" id="TIGR00787">
    <property type="entry name" value="dctP"/>
    <property type="match status" value="1"/>
</dbReference>
<dbReference type="InterPro" id="IPR004682">
    <property type="entry name" value="TRAP_DctP"/>
</dbReference>
<evidence type="ECO:0000256" key="5">
    <source>
        <dbReference type="SAM" id="SignalP"/>
    </source>
</evidence>
<dbReference type="PIRSF" id="PIRSF006470">
    <property type="entry name" value="DctB"/>
    <property type="match status" value="1"/>
</dbReference>
<comment type="similarity">
    <text evidence="1">Belongs to the bacterial solute-binding protein 7 family.</text>
</comment>
<feature type="chain" id="PRO_5045443327" evidence="5">
    <location>
        <begin position="27"/>
        <end position="354"/>
    </location>
</feature>
<dbReference type="Pfam" id="PF03480">
    <property type="entry name" value="DctP"/>
    <property type="match status" value="1"/>
</dbReference>
<organism evidence="6 7">
    <name type="scientific">Ammoniphilus resinae</name>
    <dbReference type="NCBI Taxonomy" id="861532"/>
    <lineage>
        <taxon>Bacteria</taxon>
        <taxon>Bacillati</taxon>
        <taxon>Bacillota</taxon>
        <taxon>Bacilli</taxon>
        <taxon>Bacillales</taxon>
        <taxon>Paenibacillaceae</taxon>
        <taxon>Aneurinibacillus group</taxon>
        <taxon>Ammoniphilus</taxon>
    </lineage>
</organism>
<gene>
    <name evidence="6" type="ORF">J2Z37_003363</name>
</gene>
<feature type="compositionally biased region" description="Low complexity" evidence="4">
    <location>
        <begin position="34"/>
        <end position="50"/>
    </location>
</feature>
<feature type="region of interest" description="Disordered" evidence="4">
    <location>
        <begin position="23"/>
        <end position="52"/>
    </location>
</feature>
<dbReference type="NCBIfam" id="NF037995">
    <property type="entry name" value="TRAP_S1"/>
    <property type="match status" value="1"/>
</dbReference>
<feature type="signal peptide" evidence="5">
    <location>
        <begin position="1"/>
        <end position="26"/>
    </location>
</feature>
<dbReference type="Gene3D" id="3.40.190.170">
    <property type="entry name" value="Bacterial extracellular solute-binding protein, family 7"/>
    <property type="match status" value="1"/>
</dbReference>
<dbReference type="InterPro" id="IPR018389">
    <property type="entry name" value="DctP_fam"/>
</dbReference>
<evidence type="ECO:0000256" key="1">
    <source>
        <dbReference type="ARBA" id="ARBA00009023"/>
    </source>
</evidence>
<dbReference type="RefSeq" id="WP_209811355.1">
    <property type="nucleotide sequence ID" value="NZ_JAGGKT010000010.1"/>
</dbReference>
<evidence type="ECO:0000256" key="2">
    <source>
        <dbReference type="ARBA" id="ARBA00022448"/>
    </source>
</evidence>
<dbReference type="PANTHER" id="PTHR33376">
    <property type="match status" value="1"/>
</dbReference>
<comment type="caution">
    <text evidence="6">The sequence shown here is derived from an EMBL/GenBank/DDBJ whole genome shotgun (WGS) entry which is preliminary data.</text>
</comment>